<dbReference type="AlphaFoldDB" id="A0A485L0J0"/>
<evidence type="ECO:0000313" key="3">
    <source>
        <dbReference type="Proteomes" id="UP000332933"/>
    </source>
</evidence>
<name>A0A485L0J0_9STRA</name>
<proteinExistence type="predicted"/>
<protein>
    <submittedName>
        <fullName evidence="2">Aste57867_14017 protein</fullName>
    </submittedName>
</protein>
<keyword evidence="3" id="KW-1185">Reference proteome</keyword>
<dbReference type="OrthoDB" id="7464126at2759"/>
<dbReference type="EMBL" id="VJMH01005502">
    <property type="protein sequence ID" value="KAF0695154.1"/>
    <property type="molecule type" value="Genomic_DNA"/>
</dbReference>
<dbReference type="EMBL" id="CAADRA010005523">
    <property type="protein sequence ID" value="VFT90847.1"/>
    <property type="molecule type" value="Genomic_DNA"/>
</dbReference>
<organism evidence="2 3">
    <name type="scientific">Aphanomyces stellatus</name>
    <dbReference type="NCBI Taxonomy" id="120398"/>
    <lineage>
        <taxon>Eukaryota</taxon>
        <taxon>Sar</taxon>
        <taxon>Stramenopiles</taxon>
        <taxon>Oomycota</taxon>
        <taxon>Saprolegniomycetes</taxon>
        <taxon>Saprolegniales</taxon>
        <taxon>Verrucalvaceae</taxon>
        <taxon>Aphanomyces</taxon>
    </lineage>
</organism>
<reference evidence="2 3" key="1">
    <citation type="submission" date="2019-03" db="EMBL/GenBank/DDBJ databases">
        <authorList>
            <person name="Gaulin E."/>
            <person name="Dumas B."/>
        </authorList>
    </citation>
    <scope>NUCLEOTIDE SEQUENCE [LARGE SCALE GENOMIC DNA]</scope>
    <source>
        <strain evidence="2">CBS 568.67</strain>
    </source>
</reference>
<sequence length="347" mass="39751">MPAERTPFRRTREEKWNARRAKVRRNATECIVTPVTADETRMMASNPIEMELPPMSNAFHCSAYKVAMSNRKEKNSLFQRSVIGMDAAYEVVYHDGDLGLRLEATAQGNIIVHSVKTIERSPRNTNVELISPGDILLSVGCISLETETTSIDDVVQLLRLQGRPLHLIFESRVAKDLKRQLHATLARLDMDAKTAAAFDIDRPSRELVFQTSLEMIIDFSFDLYAWFDPMRVVHLIVFDDVLLVTEVKPSTRRLRVKFHFPLDLLKARDLQSEPNYIPASFQVVHPSRTLTFVACDEPTKREALDALTMAIALAAADRNPVYTRGWQYVTLQRKLWNEYMLEPLIYN</sequence>
<evidence type="ECO:0000313" key="2">
    <source>
        <dbReference type="EMBL" id="VFT90847.1"/>
    </source>
</evidence>
<gene>
    <name evidence="2" type="primary">Aste57867_14017</name>
    <name evidence="1" type="ORF">As57867_013966</name>
    <name evidence="2" type="ORF">ASTE57867_14017</name>
</gene>
<accession>A0A485L0J0</accession>
<dbReference type="InterPro" id="IPR011993">
    <property type="entry name" value="PH-like_dom_sf"/>
</dbReference>
<evidence type="ECO:0000313" key="1">
    <source>
        <dbReference type="EMBL" id="KAF0695154.1"/>
    </source>
</evidence>
<reference evidence="1" key="2">
    <citation type="submission" date="2019-06" db="EMBL/GenBank/DDBJ databases">
        <title>Genomics analysis of Aphanomyces spp. identifies a new class of oomycete effector associated with host adaptation.</title>
        <authorList>
            <person name="Gaulin E."/>
        </authorList>
    </citation>
    <scope>NUCLEOTIDE SEQUENCE</scope>
    <source>
        <strain evidence="1">CBS 578.67</strain>
    </source>
</reference>
<dbReference type="Gene3D" id="2.30.29.30">
    <property type="entry name" value="Pleckstrin-homology domain (PH domain)/Phosphotyrosine-binding domain (PTB)"/>
    <property type="match status" value="1"/>
</dbReference>
<dbReference type="Proteomes" id="UP000332933">
    <property type="component" value="Unassembled WGS sequence"/>
</dbReference>
<dbReference type="SUPFAM" id="SSF50729">
    <property type="entry name" value="PH domain-like"/>
    <property type="match status" value="1"/>
</dbReference>